<protein>
    <recommendedName>
        <fullName evidence="1">Methyltransferase type 11 domain-containing protein</fullName>
    </recommendedName>
</protein>
<dbReference type="SUPFAM" id="SSF53335">
    <property type="entry name" value="S-adenosyl-L-methionine-dependent methyltransferases"/>
    <property type="match status" value="1"/>
</dbReference>
<dbReference type="GO" id="GO:0008757">
    <property type="term" value="F:S-adenosylmethionine-dependent methyltransferase activity"/>
    <property type="evidence" value="ECO:0007669"/>
    <property type="project" value="InterPro"/>
</dbReference>
<dbReference type="PANTHER" id="PTHR43591">
    <property type="entry name" value="METHYLTRANSFERASE"/>
    <property type="match status" value="1"/>
</dbReference>
<dbReference type="InterPro" id="IPR013216">
    <property type="entry name" value="Methyltransf_11"/>
</dbReference>
<dbReference type="PANTHER" id="PTHR43591:SF24">
    <property type="entry name" value="2-METHOXY-6-POLYPRENYL-1,4-BENZOQUINOL METHYLASE, MITOCHONDRIAL"/>
    <property type="match status" value="1"/>
</dbReference>
<evidence type="ECO:0000313" key="2">
    <source>
        <dbReference type="EMBL" id="SVD25938.1"/>
    </source>
</evidence>
<dbReference type="InterPro" id="IPR029063">
    <property type="entry name" value="SAM-dependent_MTases_sf"/>
</dbReference>
<feature type="non-terminal residue" evidence="2">
    <location>
        <position position="178"/>
    </location>
</feature>
<dbReference type="EMBL" id="UINC01139409">
    <property type="protein sequence ID" value="SVD25938.1"/>
    <property type="molecule type" value="Genomic_DNA"/>
</dbReference>
<accession>A0A382TWY3</accession>
<dbReference type="Gene3D" id="3.40.50.150">
    <property type="entry name" value="Vaccinia Virus protein VP39"/>
    <property type="match status" value="1"/>
</dbReference>
<dbReference type="Pfam" id="PF08241">
    <property type="entry name" value="Methyltransf_11"/>
    <property type="match status" value="1"/>
</dbReference>
<evidence type="ECO:0000259" key="1">
    <source>
        <dbReference type="Pfam" id="PF08241"/>
    </source>
</evidence>
<name>A0A382TWY3_9ZZZZ</name>
<sequence length="178" mass="20645">MHITKLKEKRKENIDESSVKHFGREWSRFRQDKYQEDLEGLAENYFKIFPWEILSCKSVGFDMGCGSGRWAIYVSSKVKKLICIDPSEEAIKVAKKNLKNKENCSLAVGSANSNNLKDNSMDFGYSLGVLHHLPDTLSALENCSRKLKKGAPFLIYLYYRFDNRGLVFRLIWRLSDFM</sequence>
<reference evidence="2" key="1">
    <citation type="submission" date="2018-05" db="EMBL/GenBank/DDBJ databases">
        <authorList>
            <person name="Lanie J.A."/>
            <person name="Ng W.-L."/>
            <person name="Kazmierczak K.M."/>
            <person name="Andrzejewski T.M."/>
            <person name="Davidsen T.M."/>
            <person name="Wayne K.J."/>
            <person name="Tettelin H."/>
            <person name="Glass J.I."/>
            <person name="Rusch D."/>
            <person name="Podicherti R."/>
            <person name="Tsui H.-C.T."/>
            <person name="Winkler M.E."/>
        </authorList>
    </citation>
    <scope>NUCLEOTIDE SEQUENCE</scope>
</reference>
<dbReference type="CDD" id="cd02440">
    <property type="entry name" value="AdoMet_MTases"/>
    <property type="match status" value="1"/>
</dbReference>
<organism evidence="2">
    <name type="scientific">marine metagenome</name>
    <dbReference type="NCBI Taxonomy" id="408172"/>
    <lineage>
        <taxon>unclassified sequences</taxon>
        <taxon>metagenomes</taxon>
        <taxon>ecological metagenomes</taxon>
    </lineage>
</organism>
<dbReference type="AlphaFoldDB" id="A0A382TWY3"/>
<feature type="domain" description="Methyltransferase type 11" evidence="1">
    <location>
        <begin position="62"/>
        <end position="154"/>
    </location>
</feature>
<proteinExistence type="predicted"/>
<gene>
    <name evidence="2" type="ORF">METZ01_LOCUS378792</name>
</gene>